<protein>
    <submittedName>
        <fullName evidence="2">Uncharacterized protein</fullName>
    </submittedName>
</protein>
<proteinExistence type="predicted"/>
<reference evidence="2 3" key="1">
    <citation type="journal article" date="2018" name="Sci. Rep.">
        <title>Genomic signatures of local adaptation to the degree of environmental predictability in rotifers.</title>
        <authorList>
            <person name="Franch-Gras L."/>
            <person name="Hahn C."/>
            <person name="Garcia-Roger E.M."/>
            <person name="Carmona M.J."/>
            <person name="Serra M."/>
            <person name="Gomez A."/>
        </authorList>
    </citation>
    <scope>NUCLEOTIDE SEQUENCE [LARGE SCALE GENOMIC DNA]</scope>
    <source>
        <strain evidence="2">HYR1</strain>
    </source>
</reference>
<dbReference type="AlphaFoldDB" id="A0A3M7RHC7"/>
<feature type="compositionally biased region" description="Polar residues" evidence="1">
    <location>
        <begin position="22"/>
        <end position="32"/>
    </location>
</feature>
<accession>A0A3M7RHC7</accession>
<dbReference type="EMBL" id="REGN01003370">
    <property type="protein sequence ID" value="RNA22973.1"/>
    <property type="molecule type" value="Genomic_DNA"/>
</dbReference>
<gene>
    <name evidence="2" type="ORF">BpHYR1_046408</name>
</gene>
<evidence type="ECO:0000313" key="3">
    <source>
        <dbReference type="Proteomes" id="UP000276133"/>
    </source>
</evidence>
<evidence type="ECO:0000256" key="1">
    <source>
        <dbReference type="SAM" id="MobiDB-lite"/>
    </source>
</evidence>
<sequence>MGENQSNGTSLEDKLNKKNCKKSGTNKQQELSSSKEGKKIGIIPLDKISELINCLERLFLTRKKIIESKLYRVCLFLKSNPLQYILTNKIIIKKKIKNKIFYRDLIQFEEY</sequence>
<name>A0A3M7RHC7_BRAPC</name>
<comment type="caution">
    <text evidence="2">The sequence shown here is derived from an EMBL/GenBank/DDBJ whole genome shotgun (WGS) entry which is preliminary data.</text>
</comment>
<evidence type="ECO:0000313" key="2">
    <source>
        <dbReference type="EMBL" id="RNA22973.1"/>
    </source>
</evidence>
<keyword evidence="3" id="KW-1185">Reference proteome</keyword>
<dbReference type="Proteomes" id="UP000276133">
    <property type="component" value="Unassembled WGS sequence"/>
</dbReference>
<feature type="compositionally biased region" description="Polar residues" evidence="1">
    <location>
        <begin position="1"/>
        <end position="10"/>
    </location>
</feature>
<feature type="region of interest" description="Disordered" evidence="1">
    <location>
        <begin position="1"/>
        <end position="36"/>
    </location>
</feature>
<organism evidence="2 3">
    <name type="scientific">Brachionus plicatilis</name>
    <name type="common">Marine rotifer</name>
    <name type="synonym">Brachionus muelleri</name>
    <dbReference type="NCBI Taxonomy" id="10195"/>
    <lineage>
        <taxon>Eukaryota</taxon>
        <taxon>Metazoa</taxon>
        <taxon>Spiralia</taxon>
        <taxon>Gnathifera</taxon>
        <taxon>Rotifera</taxon>
        <taxon>Eurotatoria</taxon>
        <taxon>Monogononta</taxon>
        <taxon>Pseudotrocha</taxon>
        <taxon>Ploima</taxon>
        <taxon>Brachionidae</taxon>
        <taxon>Brachionus</taxon>
    </lineage>
</organism>